<protein>
    <recommendedName>
        <fullName evidence="3">Methane oxygenase PmoA</fullName>
    </recommendedName>
</protein>
<comment type="caution">
    <text evidence="1">The sequence shown here is derived from an EMBL/GenBank/DDBJ whole genome shotgun (WGS) entry which is preliminary data.</text>
</comment>
<gene>
    <name evidence="1" type="ORF">HRbin17_00379</name>
</gene>
<dbReference type="EMBL" id="BEHT01000003">
    <property type="protein sequence ID" value="GBC97884.1"/>
    <property type="molecule type" value="Genomic_DNA"/>
</dbReference>
<dbReference type="Proteomes" id="UP000236173">
    <property type="component" value="Unassembled WGS sequence"/>
</dbReference>
<name>A0A2H5X9N8_9BACT</name>
<evidence type="ECO:0000313" key="1">
    <source>
        <dbReference type="EMBL" id="GBC97884.1"/>
    </source>
</evidence>
<reference evidence="2" key="1">
    <citation type="submission" date="2017-09" db="EMBL/GenBank/DDBJ databases">
        <title>Metaegenomics of thermophilic ammonia-oxidizing enrichment culture.</title>
        <authorList>
            <person name="Kato S."/>
            <person name="Suzuki K."/>
        </authorList>
    </citation>
    <scope>NUCLEOTIDE SEQUENCE [LARGE SCALE GENOMIC DNA]</scope>
</reference>
<dbReference type="AlphaFoldDB" id="A0A2H5X9N8"/>
<sequence length="335" mass="38130">MRMQRFGVAVMTLLTGGGMLMTGQPTTKERWQPGQLSLATLGSPFRFAEEGDRAVRLLWREKPLWQYNYGVAAPPGAPPIHATSGFLHPVWSLAGAIVTDWGPPDHFHHRGIFFAWAKTRWGDLQPDFWNLHANTGRTRFDAFERLELYPDRAVMVVRHLWEAHRDGAWLPVVRERWTLTTFAPPSADASFWLFDLTTELVNTTEMPLVVEEYRYGGLGCRGNGVWLDAARYEVLNANGNDRTTADNVPTRWVLMGGRVDGQWAGITQMDHPRNLHFPNAPRLTPNVPFVGFAPPRKGAFTMQPHQPLVFHYRFVVHSVKPTPQQLDALWEQFAK</sequence>
<dbReference type="Pfam" id="PF14100">
    <property type="entry name" value="DUF6807"/>
    <property type="match status" value="1"/>
</dbReference>
<evidence type="ECO:0008006" key="3">
    <source>
        <dbReference type="Google" id="ProtNLM"/>
    </source>
</evidence>
<proteinExistence type="predicted"/>
<dbReference type="InterPro" id="IPR029475">
    <property type="entry name" value="DUF6807"/>
</dbReference>
<evidence type="ECO:0000313" key="2">
    <source>
        <dbReference type="Proteomes" id="UP000236173"/>
    </source>
</evidence>
<accession>A0A2H5X9N8</accession>
<organism evidence="1 2">
    <name type="scientific">Candidatus Fervidibacter japonicus</name>
    <dbReference type="NCBI Taxonomy" id="2035412"/>
    <lineage>
        <taxon>Bacteria</taxon>
        <taxon>Candidatus Fervidibacterota</taxon>
        <taxon>Candidatus Fervidibacter</taxon>
    </lineage>
</organism>